<evidence type="ECO:0000313" key="2">
    <source>
        <dbReference type="EMBL" id="KAI2644198.1"/>
    </source>
</evidence>
<evidence type="ECO:0000313" key="3">
    <source>
        <dbReference type="Proteomes" id="UP000830375"/>
    </source>
</evidence>
<gene>
    <name evidence="2" type="ORF">H4Q32_029489</name>
</gene>
<name>A0ABQ8L0E7_LABRO</name>
<keyword evidence="3" id="KW-1185">Reference proteome</keyword>
<evidence type="ECO:0000259" key="1">
    <source>
        <dbReference type="Pfam" id="PF17921"/>
    </source>
</evidence>
<dbReference type="EMBL" id="JACTAM010002606">
    <property type="protein sequence ID" value="KAI2644198.1"/>
    <property type="molecule type" value="Genomic_DNA"/>
</dbReference>
<dbReference type="InterPro" id="IPR041588">
    <property type="entry name" value="Integrase_H2C2"/>
</dbReference>
<dbReference type="Pfam" id="PF05380">
    <property type="entry name" value="Peptidase_A17"/>
    <property type="match status" value="1"/>
</dbReference>
<reference evidence="2 3" key="1">
    <citation type="submission" date="2022-01" db="EMBL/GenBank/DDBJ databases">
        <title>A high-quality chromosome-level genome assembly of rohu carp, Labeo rohita.</title>
        <authorList>
            <person name="Arick M.A. II"/>
            <person name="Hsu C.-Y."/>
            <person name="Magbanua Z."/>
            <person name="Pechanova O."/>
            <person name="Grover C."/>
            <person name="Miller E."/>
            <person name="Thrash A."/>
            <person name="Ezzel L."/>
            <person name="Alam S."/>
            <person name="Benzie J."/>
            <person name="Hamilton M."/>
            <person name="Karsi A."/>
            <person name="Lawrence M.L."/>
            <person name="Peterson D.G."/>
        </authorList>
    </citation>
    <scope>NUCLEOTIDE SEQUENCE [LARGE SCALE GENOMIC DNA]</scope>
    <source>
        <strain evidence="3">BAU-BD-2019</strain>
        <tissue evidence="2">Blood</tissue>
    </source>
</reference>
<dbReference type="PANTHER" id="PTHR47331">
    <property type="entry name" value="PHD-TYPE DOMAIN-CONTAINING PROTEIN"/>
    <property type="match status" value="1"/>
</dbReference>
<dbReference type="PANTHER" id="PTHR47331:SF2">
    <property type="match status" value="1"/>
</dbReference>
<dbReference type="InterPro" id="IPR008042">
    <property type="entry name" value="Retrotrans_Pao"/>
</dbReference>
<proteinExistence type="predicted"/>
<accession>A0ABQ8L0E7</accession>
<organism evidence="2 3">
    <name type="scientific">Labeo rohita</name>
    <name type="common">Indian major carp</name>
    <name type="synonym">Cyprinus rohita</name>
    <dbReference type="NCBI Taxonomy" id="84645"/>
    <lineage>
        <taxon>Eukaryota</taxon>
        <taxon>Metazoa</taxon>
        <taxon>Chordata</taxon>
        <taxon>Craniata</taxon>
        <taxon>Vertebrata</taxon>
        <taxon>Euteleostomi</taxon>
        <taxon>Actinopterygii</taxon>
        <taxon>Neopterygii</taxon>
        <taxon>Teleostei</taxon>
        <taxon>Ostariophysi</taxon>
        <taxon>Cypriniformes</taxon>
        <taxon>Cyprinidae</taxon>
        <taxon>Labeoninae</taxon>
        <taxon>Labeonini</taxon>
        <taxon>Labeo</taxon>
    </lineage>
</organism>
<dbReference type="Proteomes" id="UP000830375">
    <property type="component" value="Unassembled WGS sequence"/>
</dbReference>
<sequence length="397" mass="45398">MPQTNLEKYLQGIGIAVGSHWLHNTFTTQAKILVQDLWKIHLGWDDLIESDSLQTRWQTWVQELSELEQLEIPKCYTPFQLHKETFTRDLHIFCDASERAYGSVSYLRTEDQNALTGAQIAKVLQKELTVTIRQVILWKVSTTVLHWLLSDSCRYKVFVGTRVAKIQSLTDISSWSPDVQLPDADQYKTCKDLVKATVACLHGVAHSSTHCDEAKDYVSAERLLLQQAQRDSFPEEVKALSSNQPLPPNSQLVSLSPEYDEDTGLIRVGGSHAEHIDLNALHPIVLDPHQQLIKLLIKEYDANLLHPEPERVLAELRRHYWILRGRAAIKKCQLACTDCQRWRAQPKIPMMANLPPAHLRLYKPPFFSTGMDCFGQFTIYLRVATPCLLDVFTEIYS</sequence>
<feature type="domain" description="Integrase zinc-binding" evidence="1">
    <location>
        <begin position="289"/>
        <end position="344"/>
    </location>
</feature>
<dbReference type="Pfam" id="PF17921">
    <property type="entry name" value="Integrase_H2C2"/>
    <property type="match status" value="1"/>
</dbReference>
<protein>
    <recommendedName>
        <fullName evidence="1">Integrase zinc-binding domain-containing protein</fullName>
    </recommendedName>
</protein>
<comment type="caution">
    <text evidence="2">The sequence shown here is derived from an EMBL/GenBank/DDBJ whole genome shotgun (WGS) entry which is preliminary data.</text>
</comment>